<accession>A0ABP0EF56</accession>
<dbReference type="SUPFAM" id="SSF53067">
    <property type="entry name" value="Actin-like ATPase domain"/>
    <property type="match status" value="2"/>
</dbReference>
<dbReference type="Pfam" id="PF00022">
    <property type="entry name" value="Actin"/>
    <property type="match status" value="1"/>
</dbReference>
<protein>
    <submittedName>
        <fullName evidence="2">Actin-like protein Arp9p</fullName>
    </submittedName>
</protein>
<evidence type="ECO:0000313" key="3">
    <source>
        <dbReference type="Proteomes" id="UP001497600"/>
    </source>
</evidence>
<name>A0ABP0EF56_9ASCO</name>
<dbReference type="PANTHER" id="PTHR11937">
    <property type="entry name" value="ACTIN"/>
    <property type="match status" value="1"/>
</dbReference>
<evidence type="ECO:0000313" key="2">
    <source>
        <dbReference type="EMBL" id="CAK7912692.1"/>
    </source>
</evidence>
<dbReference type="SMART" id="SM00268">
    <property type="entry name" value="ACTIN"/>
    <property type="match status" value="1"/>
</dbReference>
<comment type="similarity">
    <text evidence="1">Belongs to the actin family.</text>
</comment>
<dbReference type="Gene3D" id="3.90.640.60">
    <property type="match status" value="1"/>
</dbReference>
<proteinExistence type="inferred from homology"/>
<reference evidence="2 3" key="1">
    <citation type="submission" date="2024-01" db="EMBL/GenBank/DDBJ databases">
        <authorList>
            <consortium name="Genoscope - CEA"/>
            <person name="William W."/>
        </authorList>
    </citation>
    <scope>NUCLEOTIDE SEQUENCE [LARGE SCALE GENOMIC DNA]</scope>
    <source>
        <strain evidence="2 3">29B2s-10</strain>
    </source>
</reference>
<organism evidence="2 3">
    <name type="scientific">[Candida] anglica</name>
    <dbReference type="NCBI Taxonomy" id="148631"/>
    <lineage>
        <taxon>Eukaryota</taxon>
        <taxon>Fungi</taxon>
        <taxon>Dikarya</taxon>
        <taxon>Ascomycota</taxon>
        <taxon>Saccharomycotina</taxon>
        <taxon>Pichiomycetes</taxon>
        <taxon>Debaryomycetaceae</taxon>
        <taxon>Kurtzmaniella</taxon>
    </lineage>
</organism>
<sequence length="485" mass="54424">MPLYREDNYLVVHPGSQSTIFSFGLQDSLSPPQYKIPSKVYYNEVTKEFRSKKEESTTSDDSSAAQWEEIYPIVQGKIVHLDAFNYLLKIILQSVITKNPIITINQIPLLIISSCLTWSRATTEYVTKYVLESLEFPAFNVIDLSLAANFGLGVSSSSCVVNIGQDNVQIMPVINYQSIKFAGKYLPGIGGQLINNELKKNLPSLSDEQIEELKKSGIYEVVINDNSSFYSMADLKSSRGGKDDEAEEEDDDDFDVAKLVTESDNGKIVLDEKKKETEDEEDLKPNTELEKNFFIDPTTQEKVYIGKERFQGTEKLIALIADAIYRSLSKIPNLEKRQECFDNLIFVGSTFKIPGFKKALLIHLATEYLVRAPVEHNTKNGGVSNVNSAILAYQQTGDVAGDSEESTYASSQVPTSIKTVKLPEYFPEWKKPKEKGGSWEDVYFLGGEIYAKQIFGGNSNQNGEMFIDHDIYEEKGPQGIWDVSI</sequence>
<dbReference type="Gene3D" id="3.30.420.40">
    <property type="match status" value="2"/>
</dbReference>
<dbReference type="InterPro" id="IPR004000">
    <property type="entry name" value="Actin"/>
</dbReference>
<evidence type="ECO:0000256" key="1">
    <source>
        <dbReference type="RuleBase" id="RU000487"/>
    </source>
</evidence>
<gene>
    <name evidence="2" type="primary">ARP9</name>
    <name evidence="2" type="ORF">CAAN4_F08196</name>
</gene>
<dbReference type="InterPro" id="IPR043129">
    <property type="entry name" value="ATPase_NBD"/>
</dbReference>
<dbReference type="Proteomes" id="UP001497600">
    <property type="component" value="Chromosome F"/>
</dbReference>
<dbReference type="EMBL" id="OZ004258">
    <property type="protein sequence ID" value="CAK7912692.1"/>
    <property type="molecule type" value="Genomic_DNA"/>
</dbReference>
<keyword evidence="3" id="KW-1185">Reference proteome</keyword>